<reference evidence="2" key="1">
    <citation type="submission" date="2022-12" db="EMBL/GenBank/DDBJ databases">
        <title>Chromosome-level genome assembly of the bean flower thrips Megalurothrips usitatus.</title>
        <authorList>
            <person name="Ma L."/>
            <person name="Liu Q."/>
            <person name="Li H."/>
            <person name="Cai W."/>
        </authorList>
    </citation>
    <scope>NUCLEOTIDE SEQUENCE</scope>
    <source>
        <strain evidence="2">Cailab_2022a</strain>
    </source>
</reference>
<dbReference type="EMBL" id="JAPTSV010000005">
    <property type="protein sequence ID" value="KAJ1527837.1"/>
    <property type="molecule type" value="Genomic_DNA"/>
</dbReference>
<keyword evidence="3" id="KW-1185">Reference proteome</keyword>
<evidence type="ECO:0000313" key="2">
    <source>
        <dbReference type="EMBL" id="KAJ1527837.1"/>
    </source>
</evidence>
<dbReference type="AlphaFoldDB" id="A0AAV7XSV5"/>
<feature type="compositionally biased region" description="Basic residues" evidence="1">
    <location>
        <begin position="128"/>
        <end position="142"/>
    </location>
</feature>
<feature type="compositionally biased region" description="Low complexity" evidence="1">
    <location>
        <begin position="109"/>
        <end position="118"/>
    </location>
</feature>
<evidence type="ECO:0000256" key="1">
    <source>
        <dbReference type="SAM" id="MobiDB-lite"/>
    </source>
</evidence>
<accession>A0AAV7XSV5</accession>
<proteinExistence type="predicted"/>
<sequence length="294" mass="31027">MFDTRRVAFAGGAAGPVRVLRVPRRRGVLLVAGLPALQGAGAVPGAARVQQLPGPTGRRGDGPDQGPAAGGDRGRGAERHGRRHPATRRGPVCGRGRHGADERPADNAGRPGPDQQPAGGAGGGVGPRRYRRRERARRHGGRAGRVGDGQQCHRLHQRDDRRGRPGQLHHHELAHHHHGAHVPRAGEFVQGGRGAPAGHGVLPAVRVQPRGARHVLAEGLPVGAGGGGRVPARQQPRHVRRGQLLNQPGRRGSARQAGPQGEEKKKTISTCLSSYDTVFKTLKKKIVMSVCMSG</sequence>
<comment type="caution">
    <text evidence="2">The sequence shown here is derived from an EMBL/GenBank/DDBJ whole genome shotgun (WGS) entry which is preliminary data.</text>
</comment>
<feature type="region of interest" description="Disordered" evidence="1">
    <location>
        <begin position="42"/>
        <end position="166"/>
    </location>
</feature>
<gene>
    <name evidence="2" type="ORF">ONE63_007778</name>
</gene>
<feature type="region of interest" description="Disordered" evidence="1">
    <location>
        <begin position="219"/>
        <end position="266"/>
    </location>
</feature>
<organism evidence="2 3">
    <name type="scientific">Megalurothrips usitatus</name>
    <name type="common">bean blossom thrips</name>
    <dbReference type="NCBI Taxonomy" id="439358"/>
    <lineage>
        <taxon>Eukaryota</taxon>
        <taxon>Metazoa</taxon>
        <taxon>Ecdysozoa</taxon>
        <taxon>Arthropoda</taxon>
        <taxon>Hexapoda</taxon>
        <taxon>Insecta</taxon>
        <taxon>Pterygota</taxon>
        <taxon>Neoptera</taxon>
        <taxon>Paraneoptera</taxon>
        <taxon>Thysanoptera</taxon>
        <taxon>Terebrantia</taxon>
        <taxon>Thripoidea</taxon>
        <taxon>Thripidae</taxon>
        <taxon>Megalurothrips</taxon>
    </lineage>
</organism>
<name>A0AAV7XSV5_9NEOP</name>
<evidence type="ECO:0000313" key="3">
    <source>
        <dbReference type="Proteomes" id="UP001075354"/>
    </source>
</evidence>
<protein>
    <submittedName>
        <fullName evidence="2">Uncharacterized protein</fullName>
    </submittedName>
</protein>
<dbReference type="Proteomes" id="UP001075354">
    <property type="component" value="Chromosome 5"/>
</dbReference>